<dbReference type="InterPro" id="IPR056600">
    <property type="entry name" value="GBD_T9SS_assoc"/>
</dbReference>
<dbReference type="OrthoDB" id="869215at2"/>
<name>A0A419SKR0_9BACL</name>
<sequence>MGMIHRPRKSQFIACPVNDECVTATTIRRLPFSAIELTCDATQNPLDPTCVTDEYFSVWFKFTAPRNMTIGANTIHSNYDTILGVYTGTCANLTEVACSDDDGPGYTSLVFFEALAGKTYYFKASGFDNDDCGQLFLNIFQVPPYANGIEIGAITRLAASKKQK</sequence>
<comment type="caution">
    <text evidence="2">The sequence shown here is derived from an EMBL/GenBank/DDBJ whole genome shotgun (WGS) entry which is preliminary data.</text>
</comment>
<gene>
    <name evidence="2" type="ORF">BEP19_09460</name>
</gene>
<organism evidence="2 3">
    <name type="scientific">Ammoniphilus oxalaticus</name>
    <dbReference type="NCBI Taxonomy" id="66863"/>
    <lineage>
        <taxon>Bacteria</taxon>
        <taxon>Bacillati</taxon>
        <taxon>Bacillota</taxon>
        <taxon>Bacilli</taxon>
        <taxon>Bacillales</taxon>
        <taxon>Paenibacillaceae</taxon>
        <taxon>Aneurinibacillus group</taxon>
        <taxon>Ammoniphilus</taxon>
    </lineage>
</organism>
<evidence type="ECO:0000259" key="1">
    <source>
        <dbReference type="Pfam" id="PF23759"/>
    </source>
</evidence>
<feature type="domain" description="T9SS-like galactose binding" evidence="1">
    <location>
        <begin position="18"/>
        <end position="126"/>
    </location>
</feature>
<proteinExistence type="predicted"/>
<reference evidence="2 3" key="1">
    <citation type="submission" date="2016-08" db="EMBL/GenBank/DDBJ databases">
        <title>Novel Firmicute Genomes.</title>
        <authorList>
            <person name="Poppleton D.I."/>
            <person name="Gribaldo S."/>
        </authorList>
    </citation>
    <scope>NUCLEOTIDE SEQUENCE [LARGE SCALE GENOMIC DNA]</scope>
    <source>
        <strain evidence="2 3">RAOx-1</strain>
    </source>
</reference>
<dbReference type="AlphaFoldDB" id="A0A419SKR0"/>
<accession>A0A419SKR0</accession>
<dbReference type="Pfam" id="PF23759">
    <property type="entry name" value="GBD_T9SS_assoc"/>
    <property type="match status" value="1"/>
</dbReference>
<evidence type="ECO:0000313" key="3">
    <source>
        <dbReference type="Proteomes" id="UP000284219"/>
    </source>
</evidence>
<dbReference type="Gene3D" id="2.60.120.380">
    <property type="match status" value="1"/>
</dbReference>
<protein>
    <recommendedName>
        <fullName evidence="1">T9SS-like galactose binding domain-containing protein</fullName>
    </recommendedName>
</protein>
<dbReference type="Proteomes" id="UP000284219">
    <property type="component" value="Unassembled WGS sequence"/>
</dbReference>
<dbReference type="RefSeq" id="WP_120189888.1">
    <property type="nucleotide sequence ID" value="NZ_MCHY01000008.1"/>
</dbReference>
<keyword evidence="3" id="KW-1185">Reference proteome</keyword>
<evidence type="ECO:0000313" key="2">
    <source>
        <dbReference type="EMBL" id="RKD24594.1"/>
    </source>
</evidence>
<dbReference type="EMBL" id="MCHY01000008">
    <property type="protein sequence ID" value="RKD24594.1"/>
    <property type="molecule type" value="Genomic_DNA"/>
</dbReference>